<name>A0A4E0RPW6_9GAMM</name>
<dbReference type="Proteomes" id="UP000030428">
    <property type="component" value="Unassembled WGS sequence"/>
</dbReference>
<organism evidence="1 2">
    <name type="scientific">Candidatus Thiomargarita nelsonii</name>
    <dbReference type="NCBI Taxonomy" id="1003181"/>
    <lineage>
        <taxon>Bacteria</taxon>
        <taxon>Pseudomonadati</taxon>
        <taxon>Pseudomonadota</taxon>
        <taxon>Gammaproteobacteria</taxon>
        <taxon>Thiotrichales</taxon>
        <taxon>Thiotrichaceae</taxon>
        <taxon>Thiomargarita</taxon>
    </lineage>
</organism>
<comment type="caution">
    <text evidence="1">The sequence shown here is derived from an EMBL/GenBank/DDBJ whole genome shotgun (WGS) entry which is preliminary data.</text>
</comment>
<accession>A0A4E0RPW6</accession>
<proteinExistence type="predicted"/>
<dbReference type="AlphaFoldDB" id="A0A4E0RPW6"/>
<evidence type="ECO:0000313" key="1">
    <source>
        <dbReference type="EMBL" id="TGO02444.1"/>
    </source>
</evidence>
<dbReference type="EMBL" id="JSZA02000134">
    <property type="protein sequence ID" value="TGO02444.1"/>
    <property type="molecule type" value="Genomic_DNA"/>
</dbReference>
<keyword evidence="2" id="KW-1185">Reference proteome</keyword>
<sequence length="62" mass="6859">MPIHPEKGKYIFALRAASGKRYYFPNSSVENTIPKNQIVVSLSLAGKKANAFVKALMKGHCH</sequence>
<evidence type="ECO:0000313" key="2">
    <source>
        <dbReference type="Proteomes" id="UP000030428"/>
    </source>
</evidence>
<protein>
    <submittedName>
        <fullName evidence="1">Uncharacterized protein</fullName>
    </submittedName>
</protein>
<gene>
    <name evidence="1" type="ORF">PN36_24950</name>
</gene>
<reference evidence="1 2" key="1">
    <citation type="journal article" date="2016" name="Front. Microbiol.">
        <title>Single-Cell (Meta-)Genomics of a Dimorphic Candidatus Thiomargarita nelsonii Reveals Genomic Plasticity.</title>
        <authorList>
            <person name="Flood B.E."/>
            <person name="Fliss P."/>
            <person name="Jones D.S."/>
            <person name="Dick G.J."/>
            <person name="Jain S."/>
            <person name="Kaster A.K."/>
            <person name="Winkel M."/>
            <person name="Mussmann M."/>
            <person name="Bailey J."/>
        </authorList>
    </citation>
    <scope>NUCLEOTIDE SEQUENCE [LARGE SCALE GENOMIC DNA]</scope>
    <source>
        <strain evidence="1">Hydrate Ridge</strain>
    </source>
</reference>